<protein>
    <submittedName>
        <fullName evidence="1">Uncharacterized protein</fullName>
    </submittedName>
</protein>
<organism evidence="1 2">
    <name type="scientific">candidate division GN15 bacterium</name>
    <dbReference type="NCBI Taxonomy" id="2072418"/>
    <lineage>
        <taxon>Bacteria</taxon>
        <taxon>candidate division GN15</taxon>
    </lineage>
</organism>
<comment type="caution">
    <text evidence="1">The sequence shown here is derived from an EMBL/GenBank/DDBJ whole genome shotgun (WGS) entry which is preliminary data.</text>
</comment>
<sequence>MTNHALRRFRIGDRFQLARGDFTHFHPRPAIRVHQFLSPLVQMTRAEIEGHRTIVVSQRFFQQTHTLRQKLPSPISTFSGEQRAYIL</sequence>
<accession>A0A855WWT3</accession>
<proteinExistence type="predicted"/>
<dbReference type="AlphaFoldDB" id="A0A855WWT3"/>
<name>A0A855WWT3_9BACT</name>
<evidence type="ECO:0000313" key="2">
    <source>
        <dbReference type="Proteomes" id="UP000250918"/>
    </source>
</evidence>
<gene>
    <name evidence="1" type="ORF">C3F09_11305</name>
</gene>
<dbReference type="EMBL" id="PQAP01000195">
    <property type="protein sequence ID" value="PWB68597.1"/>
    <property type="molecule type" value="Genomic_DNA"/>
</dbReference>
<evidence type="ECO:0000313" key="1">
    <source>
        <dbReference type="EMBL" id="PWB68597.1"/>
    </source>
</evidence>
<dbReference type="Proteomes" id="UP000250918">
    <property type="component" value="Unassembled WGS sequence"/>
</dbReference>
<reference evidence="1 2" key="1">
    <citation type="journal article" date="2018" name="ISME J.">
        <title>A methanotrophic archaeon couples anaerobic oxidation of methane to Fe(III) reduction.</title>
        <authorList>
            <person name="Cai C."/>
            <person name="Leu A.O."/>
            <person name="Xie G.J."/>
            <person name="Guo J."/>
            <person name="Feng Y."/>
            <person name="Zhao J.X."/>
            <person name="Tyson G.W."/>
            <person name="Yuan Z."/>
            <person name="Hu S."/>
        </authorList>
    </citation>
    <scope>NUCLEOTIDE SEQUENCE [LARGE SCALE GENOMIC DNA]</scope>
    <source>
        <strain evidence="1">FeB_12</strain>
    </source>
</reference>